<evidence type="ECO:0008006" key="3">
    <source>
        <dbReference type="Google" id="ProtNLM"/>
    </source>
</evidence>
<reference evidence="1 2" key="1">
    <citation type="journal article" date="2014" name="Agronomy (Basel)">
        <title>A Draft Genome Sequence for Ensete ventricosum, the Drought-Tolerant Tree Against Hunger.</title>
        <authorList>
            <person name="Harrison J."/>
            <person name="Moore K.A."/>
            <person name="Paszkiewicz K."/>
            <person name="Jones T."/>
            <person name="Grant M."/>
            <person name="Ambacheew D."/>
            <person name="Muzemil S."/>
            <person name="Studholme D.J."/>
        </authorList>
    </citation>
    <scope>NUCLEOTIDE SEQUENCE [LARGE SCALE GENOMIC DNA]</scope>
</reference>
<dbReference type="SUPFAM" id="SSF54826">
    <property type="entry name" value="Enolase N-terminal domain-like"/>
    <property type="match status" value="1"/>
</dbReference>
<evidence type="ECO:0000313" key="1">
    <source>
        <dbReference type="EMBL" id="RRT48919.1"/>
    </source>
</evidence>
<evidence type="ECO:0000313" key="2">
    <source>
        <dbReference type="Proteomes" id="UP000287651"/>
    </source>
</evidence>
<organism evidence="1 2">
    <name type="scientific">Ensete ventricosum</name>
    <name type="common">Abyssinian banana</name>
    <name type="synonym">Musa ensete</name>
    <dbReference type="NCBI Taxonomy" id="4639"/>
    <lineage>
        <taxon>Eukaryota</taxon>
        <taxon>Viridiplantae</taxon>
        <taxon>Streptophyta</taxon>
        <taxon>Embryophyta</taxon>
        <taxon>Tracheophyta</taxon>
        <taxon>Spermatophyta</taxon>
        <taxon>Magnoliopsida</taxon>
        <taxon>Liliopsida</taxon>
        <taxon>Zingiberales</taxon>
        <taxon>Musaceae</taxon>
        <taxon>Ensete</taxon>
    </lineage>
</organism>
<proteinExistence type="predicted"/>
<dbReference type="Proteomes" id="UP000287651">
    <property type="component" value="Unassembled WGS sequence"/>
</dbReference>
<dbReference type="InterPro" id="IPR029017">
    <property type="entry name" value="Enolase-like_N"/>
</dbReference>
<sequence length="292" mass="32809">SSITVVKSVDRVPILIQRLFLVRLLIRPSINPSPPSHLFFTYAQFLPHRFLFFSVPIEREKGKGQKMVTIKSVKARQIFDSRGNPTVEVRSASFSLRSAISSSSSSSSSSSYSSQGFRVFRSLAVIPSAVKDASIIIFSCVRSDLSAWELMQKNPYPFFLLPPSLSENVCGVCLRWIFIVTMGPLRGLLFPVVHPRVNDRTSFLRSFVISVCYKDYVVLAYKSGVFHEKITVQGLQSSIKIITLPYLAIACVSRCVYEALELRDGGSDYLGKGVLKVMFRLLCFKECFLSFK</sequence>
<feature type="non-terminal residue" evidence="1">
    <location>
        <position position="1"/>
    </location>
</feature>
<dbReference type="EMBL" id="AMZH03013640">
    <property type="protein sequence ID" value="RRT48919.1"/>
    <property type="molecule type" value="Genomic_DNA"/>
</dbReference>
<protein>
    <recommendedName>
        <fullName evidence="3">Phosphopyruvate hydratase</fullName>
    </recommendedName>
</protein>
<name>A0A426YB22_ENSVE</name>
<comment type="caution">
    <text evidence="1">The sequence shown here is derived from an EMBL/GenBank/DDBJ whole genome shotgun (WGS) entry which is preliminary data.</text>
</comment>
<dbReference type="AlphaFoldDB" id="A0A426YB22"/>
<accession>A0A426YB22</accession>
<dbReference type="Gene3D" id="3.30.390.10">
    <property type="entry name" value="Enolase-like, N-terminal domain"/>
    <property type="match status" value="1"/>
</dbReference>
<gene>
    <name evidence="1" type="ORF">B296_00031519</name>
</gene>